<proteinExistence type="predicted"/>
<keyword evidence="3" id="KW-1185">Reference proteome</keyword>
<protein>
    <recommendedName>
        <fullName evidence="1">Zn(2)-C6 fungal-type domain-containing protein</fullName>
    </recommendedName>
</protein>
<dbReference type="Gene3D" id="4.10.240.10">
    <property type="entry name" value="Zn(2)-C6 fungal-type DNA-binding domain"/>
    <property type="match status" value="1"/>
</dbReference>
<name>A0AAD7FF63_9AGAR</name>
<sequence length="267" mass="29399">MQSQLDNAPTSTGRMRRFVACTRCRQRKIKCVSTSVSKIPDTACERCARKKFPCSYVSVAEQYMHGHRILPPRYAPSATPPETFTRMPRSLGTTGGWPGMGEQFFGMGLAQPELLTPTPASFHPADSQSHWASPYTTTSTVFDCYHGQYPIDYAVNAQAGPEYYATSPPTSIPTNAMDYPFVIPEKRLDELDMALLGFGFNDPNVYAGTAYVLYYFTRILDMGGTQPGVHSDRFSEQCETINRGPDILGIAVGSPVYVTGTGQGRSE</sequence>
<dbReference type="PROSITE" id="PS50048">
    <property type="entry name" value="ZN2_CY6_FUNGAL_2"/>
    <property type="match status" value="1"/>
</dbReference>
<dbReference type="EMBL" id="JARKIF010000022">
    <property type="protein sequence ID" value="KAJ7616480.1"/>
    <property type="molecule type" value="Genomic_DNA"/>
</dbReference>
<dbReference type="InterPro" id="IPR001138">
    <property type="entry name" value="Zn2Cys6_DnaBD"/>
</dbReference>
<evidence type="ECO:0000313" key="3">
    <source>
        <dbReference type="Proteomes" id="UP001221142"/>
    </source>
</evidence>
<organism evidence="2 3">
    <name type="scientific">Roridomyces roridus</name>
    <dbReference type="NCBI Taxonomy" id="1738132"/>
    <lineage>
        <taxon>Eukaryota</taxon>
        <taxon>Fungi</taxon>
        <taxon>Dikarya</taxon>
        <taxon>Basidiomycota</taxon>
        <taxon>Agaricomycotina</taxon>
        <taxon>Agaricomycetes</taxon>
        <taxon>Agaricomycetidae</taxon>
        <taxon>Agaricales</taxon>
        <taxon>Marasmiineae</taxon>
        <taxon>Mycenaceae</taxon>
        <taxon>Roridomyces</taxon>
    </lineage>
</organism>
<dbReference type="GO" id="GO:0000981">
    <property type="term" value="F:DNA-binding transcription factor activity, RNA polymerase II-specific"/>
    <property type="evidence" value="ECO:0007669"/>
    <property type="project" value="InterPro"/>
</dbReference>
<reference evidence="2" key="1">
    <citation type="submission" date="2023-03" db="EMBL/GenBank/DDBJ databases">
        <title>Massive genome expansion in bonnet fungi (Mycena s.s.) driven by repeated elements and novel gene families across ecological guilds.</title>
        <authorList>
            <consortium name="Lawrence Berkeley National Laboratory"/>
            <person name="Harder C.B."/>
            <person name="Miyauchi S."/>
            <person name="Viragh M."/>
            <person name="Kuo A."/>
            <person name="Thoen E."/>
            <person name="Andreopoulos B."/>
            <person name="Lu D."/>
            <person name="Skrede I."/>
            <person name="Drula E."/>
            <person name="Henrissat B."/>
            <person name="Morin E."/>
            <person name="Kohler A."/>
            <person name="Barry K."/>
            <person name="LaButti K."/>
            <person name="Morin E."/>
            <person name="Salamov A."/>
            <person name="Lipzen A."/>
            <person name="Mereny Z."/>
            <person name="Hegedus B."/>
            <person name="Baldrian P."/>
            <person name="Stursova M."/>
            <person name="Weitz H."/>
            <person name="Taylor A."/>
            <person name="Grigoriev I.V."/>
            <person name="Nagy L.G."/>
            <person name="Martin F."/>
            <person name="Kauserud H."/>
        </authorList>
    </citation>
    <scope>NUCLEOTIDE SEQUENCE</scope>
    <source>
        <strain evidence="2">9284</strain>
    </source>
</reference>
<feature type="domain" description="Zn(2)-C6 fungal-type" evidence="1">
    <location>
        <begin position="20"/>
        <end position="56"/>
    </location>
</feature>
<dbReference type="CDD" id="cd00067">
    <property type="entry name" value="GAL4"/>
    <property type="match status" value="1"/>
</dbReference>
<gene>
    <name evidence="2" type="ORF">FB45DRAFT_872944</name>
</gene>
<dbReference type="Pfam" id="PF00172">
    <property type="entry name" value="Zn_clus"/>
    <property type="match status" value="1"/>
</dbReference>
<dbReference type="SMART" id="SM00066">
    <property type="entry name" value="GAL4"/>
    <property type="match status" value="1"/>
</dbReference>
<accession>A0AAD7FF63</accession>
<comment type="caution">
    <text evidence="2">The sequence shown here is derived from an EMBL/GenBank/DDBJ whole genome shotgun (WGS) entry which is preliminary data.</text>
</comment>
<dbReference type="GO" id="GO:0008270">
    <property type="term" value="F:zinc ion binding"/>
    <property type="evidence" value="ECO:0007669"/>
    <property type="project" value="InterPro"/>
</dbReference>
<dbReference type="AlphaFoldDB" id="A0AAD7FF63"/>
<dbReference type="SUPFAM" id="SSF57701">
    <property type="entry name" value="Zn2/Cys6 DNA-binding domain"/>
    <property type="match status" value="1"/>
</dbReference>
<dbReference type="InterPro" id="IPR036864">
    <property type="entry name" value="Zn2-C6_fun-type_DNA-bd_sf"/>
</dbReference>
<evidence type="ECO:0000259" key="1">
    <source>
        <dbReference type="PROSITE" id="PS50048"/>
    </source>
</evidence>
<dbReference type="PROSITE" id="PS00463">
    <property type="entry name" value="ZN2_CY6_FUNGAL_1"/>
    <property type="match status" value="1"/>
</dbReference>
<evidence type="ECO:0000313" key="2">
    <source>
        <dbReference type="EMBL" id="KAJ7616480.1"/>
    </source>
</evidence>
<dbReference type="Proteomes" id="UP001221142">
    <property type="component" value="Unassembled WGS sequence"/>
</dbReference>